<feature type="compositionally biased region" description="Low complexity" evidence="1">
    <location>
        <begin position="580"/>
        <end position="597"/>
    </location>
</feature>
<dbReference type="SMART" id="SM00239">
    <property type="entry name" value="C2"/>
    <property type="match status" value="1"/>
</dbReference>
<feature type="compositionally biased region" description="Pro residues" evidence="1">
    <location>
        <begin position="644"/>
        <end position="663"/>
    </location>
</feature>
<dbReference type="KEGG" id="mrr:Moror_17606"/>
<dbReference type="InterPro" id="IPR052981">
    <property type="entry name" value="Ingression_C2_domain"/>
</dbReference>
<feature type="compositionally biased region" description="Pro residues" evidence="1">
    <location>
        <begin position="481"/>
        <end position="490"/>
    </location>
</feature>
<dbReference type="InterPro" id="IPR035892">
    <property type="entry name" value="C2_domain_sf"/>
</dbReference>
<organism evidence="3 4">
    <name type="scientific">Moniliophthora roreri (strain MCA 2997)</name>
    <name type="common">Cocoa frosty pod rot fungus</name>
    <name type="synonym">Crinipellis roreri</name>
    <dbReference type="NCBI Taxonomy" id="1381753"/>
    <lineage>
        <taxon>Eukaryota</taxon>
        <taxon>Fungi</taxon>
        <taxon>Dikarya</taxon>
        <taxon>Basidiomycota</taxon>
        <taxon>Agaricomycotina</taxon>
        <taxon>Agaricomycetes</taxon>
        <taxon>Agaricomycetidae</taxon>
        <taxon>Agaricales</taxon>
        <taxon>Marasmiineae</taxon>
        <taxon>Marasmiaceae</taxon>
        <taxon>Moniliophthora</taxon>
    </lineage>
</organism>
<dbReference type="EMBL" id="AWSO01000025">
    <property type="protein sequence ID" value="ESK97427.1"/>
    <property type="molecule type" value="Genomic_DNA"/>
</dbReference>
<name>V2XUH6_MONRO</name>
<feature type="compositionally biased region" description="Polar residues" evidence="1">
    <location>
        <begin position="1"/>
        <end position="12"/>
    </location>
</feature>
<feature type="region of interest" description="Disordered" evidence="1">
    <location>
        <begin position="281"/>
        <end position="313"/>
    </location>
</feature>
<dbReference type="InterPro" id="IPR037791">
    <property type="entry name" value="C2_fungal_Inn1"/>
</dbReference>
<protein>
    <submittedName>
        <fullName evidence="3">Calcineurin temperature suppressor cts1</fullName>
    </submittedName>
</protein>
<gene>
    <name evidence="3" type="ORF">Moror_17606</name>
</gene>
<feature type="compositionally biased region" description="Pro residues" evidence="1">
    <location>
        <begin position="561"/>
        <end position="579"/>
    </location>
</feature>
<feature type="region of interest" description="Disordered" evidence="1">
    <location>
        <begin position="109"/>
        <end position="134"/>
    </location>
</feature>
<dbReference type="PRINTS" id="PR01217">
    <property type="entry name" value="PRICHEXTENSN"/>
</dbReference>
<feature type="region of interest" description="Disordered" evidence="1">
    <location>
        <begin position="1"/>
        <end position="44"/>
    </location>
</feature>
<dbReference type="CDD" id="cd08681">
    <property type="entry name" value="C2_fungal_Inn1p-like"/>
    <property type="match status" value="1"/>
</dbReference>
<reference evidence="3 4" key="1">
    <citation type="journal article" date="2014" name="BMC Genomics">
        <title>Genome and secretome analysis of the hemibiotrophic fungal pathogen, Moniliophthora roreri, which causes frosty pod rot disease of cacao: mechanisms of the biotrophic and necrotrophic phases.</title>
        <authorList>
            <person name="Meinhardt L.W."/>
            <person name="Costa G.G.L."/>
            <person name="Thomazella D.P.T."/>
            <person name="Teixeira P.J.P.L."/>
            <person name="Carazzolle M.F."/>
            <person name="Schuster S.C."/>
            <person name="Carlson J.E."/>
            <person name="Guiltinan M.J."/>
            <person name="Mieczkowski P."/>
            <person name="Farmer A."/>
            <person name="Ramaraj T."/>
            <person name="Crozier J."/>
            <person name="Davis R.E."/>
            <person name="Shao J."/>
            <person name="Melnick R.L."/>
            <person name="Pereira G.A.G."/>
            <person name="Bailey B.A."/>
        </authorList>
    </citation>
    <scope>NUCLEOTIDE SEQUENCE [LARGE SCALE GENOMIC DNA]</scope>
    <source>
        <strain evidence="3 4">MCA 2997</strain>
    </source>
</reference>
<feature type="compositionally biased region" description="Polar residues" evidence="1">
    <location>
        <begin position="339"/>
        <end position="348"/>
    </location>
</feature>
<feature type="compositionally biased region" description="Pro residues" evidence="1">
    <location>
        <begin position="606"/>
        <end position="619"/>
    </location>
</feature>
<feature type="region of interest" description="Disordered" evidence="1">
    <location>
        <begin position="402"/>
        <end position="697"/>
    </location>
</feature>
<feature type="compositionally biased region" description="Pro residues" evidence="1">
    <location>
        <begin position="672"/>
        <end position="681"/>
    </location>
</feature>
<sequence length="697" mass="74427">MALPNVQSSISRLRNLRSKSTSSPSRSGSTSRSPSPLPSMSSPSTREIGTLIVVVLKANHLPNKRHIGKQDPYCVVTVNGQKQRTKALKKGGQHPEWDEELRFKVYEEEIPPPTDGSGNPPTPPPKDGKPVNKIQGGTKMRLACFADDLREPDFIGETDVDLTEVLTKGETDEWFTLMNRDRFAGKVYLELTFWSNDPPPQKKATPTPVANRHDYGGQGSFVPSGEQPHSQNRIVSTGALHDHHRRLSESIRPSSSMLDLYQPPYERNHNSAIETLNHGFGELSAGEPRRSDTYPPAQNGYRAPSPAGYSAFSSQPSHVYEASISSSSTYSYDRPVTPTGPSNFRPRTSMSSQQLPFPSQPPYQADYDSSSTGYRPSPPARGPRYSIPASSSGFVPLSNSSGFSTLSSLPSEPSGFAPPVSHTPTSAPYNTHFNPNSYSPAPPHTPAPGSYLTGASSNFYDNGPLPEAQYPQYGAASAPPQHLPPPPPSNGPLLPQSAPPMPYGTYNAGLPDVSPLPHSSSLSSSSGPGGSRPLPTPQGPSFNNIPASASQPLGSYSPSGLAPPFPNGFPSVPPPPPLQPSHSSSPISQSPRSHSPSTEGHYEAGPPLPRPPPQPPYSSQPPHRRASLPVPPAGGSSRVGFQQLPPPPPPLDYHNIPPPPLPPSHSGHMYHPGPPPQPPAPLNGYSQPPTSISYGGY</sequence>
<keyword evidence="4" id="KW-1185">Reference proteome</keyword>
<dbReference type="STRING" id="1381753.V2XUH6"/>
<dbReference type="Pfam" id="PF00168">
    <property type="entry name" value="C2"/>
    <property type="match status" value="2"/>
</dbReference>
<feature type="region of interest" description="Disordered" evidence="1">
    <location>
        <begin position="198"/>
        <end position="261"/>
    </location>
</feature>
<feature type="compositionally biased region" description="Low complexity" evidence="1">
    <location>
        <begin position="402"/>
        <end position="411"/>
    </location>
</feature>
<feature type="region of interest" description="Disordered" evidence="1">
    <location>
        <begin position="326"/>
        <end position="387"/>
    </location>
</feature>
<feature type="compositionally biased region" description="Polar residues" evidence="1">
    <location>
        <begin position="684"/>
        <end position="697"/>
    </location>
</feature>
<evidence type="ECO:0000313" key="4">
    <source>
        <dbReference type="Proteomes" id="UP000017559"/>
    </source>
</evidence>
<dbReference type="PROSITE" id="PS50004">
    <property type="entry name" value="C2"/>
    <property type="match status" value="1"/>
</dbReference>
<accession>V2XUH6</accession>
<dbReference type="Proteomes" id="UP000017559">
    <property type="component" value="Unassembled WGS sequence"/>
</dbReference>
<evidence type="ECO:0000313" key="3">
    <source>
        <dbReference type="EMBL" id="ESK97427.1"/>
    </source>
</evidence>
<dbReference type="HOGENOM" id="CLU_421490_0_0_1"/>
<feature type="compositionally biased region" description="Polar residues" evidence="1">
    <location>
        <begin position="539"/>
        <end position="558"/>
    </location>
</feature>
<dbReference type="PANTHER" id="PTHR47052:SF3">
    <property type="entry name" value="INGRESSION PROTEIN 1"/>
    <property type="match status" value="1"/>
</dbReference>
<dbReference type="SUPFAM" id="SSF49562">
    <property type="entry name" value="C2 domain (Calcium/lipid-binding domain, CaLB)"/>
    <property type="match status" value="1"/>
</dbReference>
<comment type="caution">
    <text evidence="3">The sequence shown here is derived from an EMBL/GenBank/DDBJ whole genome shotgun (WGS) entry which is preliminary data.</text>
</comment>
<dbReference type="Gene3D" id="2.60.40.150">
    <property type="entry name" value="C2 domain"/>
    <property type="match status" value="1"/>
</dbReference>
<dbReference type="PANTHER" id="PTHR47052">
    <property type="entry name" value="CONSERVED SERINE PROLINE-RICH PROTEIN (AFU_ORTHOLOGUE AFUA_2G01790)"/>
    <property type="match status" value="1"/>
</dbReference>
<dbReference type="AlphaFoldDB" id="V2XUH6"/>
<dbReference type="OrthoDB" id="270970at2759"/>
<feature type="compositionally biased region" description="Low complexity" evidence="1">
    <location>
        <begin position="18"/>
        <end position="44"/>
    </location>
</feature>
<evidence type="ECO:0000259" key="2">
    <source>
        <dbReference type="PROSITE" id="PS50004"/>
    </source>
</evidence>
<proteinExistence type="predicted"/>
<feature type="compositionally biased region" description="Low complexity" evidence="1">
    <location>
        <begin position="515"/>
        <end position="526"/>
    </location>
</feature>
<feature type="domain" description="C2" evidence="2">
    <location>
        <begin position="32"/>
        <end position="175"/>
    </location>
</feature>
<feature type="compositionally biased region" description="Polar residues" evidence="1">
    <location>
        <begin position="422"/>
        <end position="439"/>
    </location>
</feature>
<evidence type="ECO:0000256" key="1">
    <source>
        <dbReference type="SAM" id="MobiDB-lite"/>
    </source>
</evidence>
<dbReference type="InterPro" id="IPR000008">
    <property type="entry name" value="C2_dom"/>
</dbReference>